<dbReference type="PANTHER" id="PTHR10612">
    <property type="entry name" value="APOLIPOPROTEIN D"/>
    <property type="match status" value="1"/>
</dbReference>
<keyword evidence="7 13" id="KW-0564">Palmitate</keyword>
<dbReference type="InterPro" id="IPR012674">
    <property type="entry name" value="Calycin"/>
</dbReference>
<sequence length="178" mass="19974">MNPFKKLTIFIASALALGCSSNSIPKGVTPVTNFDAARYTGTWYEIARLDHSFERGVSRVTAEYTLNPDNTLTVTNKGYSDSKQKWRQATGKARFVSDTSTGHLKVSLFGPFYSDYIVFELDEKNYQYALVSGQGPDHTYLWLLARTPTISEPLKQQLIDKAKAAGFDTQKLIMPQQF</sequence>
<dbReference type="PRINTS" id="PR01171">
    <property type="entry name" value="BCTLIPOCALIN"/>
</dbReference>
<reference evidence="15 16" key="1">
    <citation type="submission" date="2019-03" db="EMBL/GenBank/DDBJ databases">
        <title>Genomic Encyclopedia of Type Strains, Phase IV (KMG-IV): sequencing the most valuable type-strain genomes for metagenomic binning, comparative biology and taxonomic classification.</title>
        <authorList>
            <person name="Goeker M."/>
        </authorList>
    </citation>
    <scope>NUCLEOTIDE SEQUENCE [LARGE SCALE GENOMIC DNA]</scope>
    <source>
        <strain evidence="15 16">DSM 102852</strain>
    </source>
</reference>
<dbReference type="RefSeq" id="WP_133619907.1">
    <property type="nucleotide sequence ID" value="NZ_SNZE01000009.1"/>
</dbReference>
<evidence type="ECO:0000256" key="12">
    <source>
        <dbReference type="PIRNR" id="PIRNR036893"/>
    </source>
</evidence>
<evidence type="ECO:0000256" key="2">
    <source>
        <dbReference type="ARBA" id="ARBA00006889"/>
    </source>
</evidence>
<proteinExistence type="inferred from homology"/>
<evidence type="ECO:0000313" key="16">
    <source>
        <dbReference type="Proteomes" id="UP000294480"/>
    </source>
</evidence>
<dbReference type="OrthoDB" id="9793905at2"/>
<keyword evidence="4" id="KW-0732">Signal</keyword>
<comment type="subunit">
    <text evidence="3 12">Homodimer.</text>
</comment>
<accession>A0A4R6Y809</accession>
<name>A0A4R6Y809_9BURK</name>
<keyword evidence="5 12" id="KW-0446">Lipid-binding</keyword>
<dbReference type="GO" id="GO:0009279">
    <property type="term" value="C:cell outer membrane"/>
    <property type="evidence" value="ECO:0007669"/>
    <property type="project" value="UniProtKB-SubCell"/>
</dbReference>
<dbReference type="PROSITE" id="PS00213">
    <property type="entry name" value="LIPOCALIN"/>
    <property type="match status" value="1"/>
</dbReference>
<dbReference type="GO" id="GO:0008289">
    <property type="term" value="F:lipid binding"/>
    <property type="evidence" value="ECO:0007669"/>
    <property type="project" value="UniProtKB-UniRule"/>
</dbReference>
<evidence type="ECO:0000256" key="11">
    <source>
        <dbReference type="ARBA" id="ARBA00071217"/>
    </source>
</evidence>
<evidence type="ECO:0000259" key="14">
    <source>
        <dbReference type="Pfam" id="PF08212"/>
    </source>
</evidence>
<dbReference type="Pfam" id="PF08212">
    <property type="entry name" value="Lipocalin_2"/>
    <property type="match status" value="1"/>
</dbReference>
<keyword evidence="8 12" id="KW-0998">Cell outer membrane</keyword>
<keyword evidence="6 12" id="KW-0472">Membrane</keyword>
<dbReference type="PROSITE" id="PS51257">
    <property type="entry name" value="PROKAR_LIPOPROTEIN"/>
    <property type="match status" value="1"/>
</dbReference>
<evidence type="ECO:0000256" key="10">
    <source>
        <dbReference type="ARBA" id="ARBA00057024"/>
    </source>
</evidence>
<protein>
    <recommendedName>
        <fullName evidence="11 12">Outer membrane lipoprotein Blc</fullName>
    </recommendedName>
</protein>
<dbReference type="AlphaFoldDB" id="A0A4R6Y809"/>
<dbReference type="Gene3D" id="2.40.128.20">
    <property type="match status" value="1"/>
</dbReference>
<organism evidence="15 16">
    <name type="scientific">Hydromonas duriensis</name>
    <dbReference type="NCBI Taxonomy" id="1527608"/>
    <lineage>
        <taxon>Bacteria</taxon>
        <taxon>Pseudomonadati</taxon>
        <taxon>Pseudomonadota</taxon>
        <taxon>Betaproteobacteria</taxon>
        <taxon>Burkholderiales</taxon>
        <taxon>Burkholderiaceae</taxon>
        <taxon>Hydromonas</taxon>
    </lineage>
</organism>
<dbReference type="CDD" id="cd19438">
    <property type="entry name" value="lipocalin_Blc-like"/>
    <property type="match status" value="1"/>
</dbReference>
<evidence type="ECO:0000256" key="1">
    <source>
        <dbReference type="ARBA" id="ARBA00004459"/>
    </source>
</evidence>
<dbReference type="FunFam" id="2.40.128.20:FF:000002">
    <property type="entry name" value="Outer membrane lipoprotein Blc"/>
    <property type="match status" value="1"/>
</dbReference>
<keyword evidence="16" id="KW-1185">Reference proteome</keyword>
<dbReference type="InterPro" id="IPR047202">
    <property type="entry name" value="Lipocalin_Blc-like_dom"/>
</dbReference>
<comment type="similarity">
    <text evidence="2 12">Belongs to the calycin superfamily. Lipocalin family.</text>
</comment>
<evidence type="ECO:0000256" key="7">
    <source>
        <dbReference type="ARBA" id="ARBA00023139"/>
    </source>
</evidence>
<evidence type="ECO:0000256" key="8">
    <source>
        <dbReference type="ARBA" id="ARBA00023237"/>
    </source>
</evidence>
<dbReference type="Proteomes" id="UP000294480">
    <property type="component" value="Unassembled WGS sequence"/>
</dbReference>
<evidence type="ECO:0000256" key="5">
    <source>
        <dbReference type="ARBA" id="ARBA00023121"/>
    </source>
</evidence>
<evidence type="ECO:0000256" key="3">
    <source>
        <dbReference type="ARBA" id="ARBA00011738"/>
    </source>
</evidence>
<evidence type="ECO:0000313" key="15">
    <source>
        <dbReference type="EMBL" id="TDR31514.1"/>
    </source>
</evidence>
<dbReference type="GO" id="GO:0006950">
    <property type="term" value="P:response to stress"/>
    <property type="evidence" value="ECO:0007669"/>
    <property type="project" value="UniProtKB-ARBA"/>
</dbReference>
<dbReference type="SUPFAM" id="SSF50814">
    <property type="entry name" value="Lipocalins"/>
    <property type="match status" value="1"/>
</dbReference>
<dbReference type="PIRSF" id="PIRSF036893">
    <property type="entry name" value="Lipocalin_ApoD"/>
    <property type="match status" value="1"/>
</dbReference>
<evidence type="ECO:0000256" key="4">
    <source>
        <dbReference type="ARBA" id="ARBA00022729"/>
    </source>
</evidence>
<feature type="domain" description="Lipocalin/cytosolic fatty-acid binding" evidence="14">
    <location>
        <begin position="35"/>
        <end position="177"/>
    </location>
</feature>
<evidence type="ECO:0000256" key="6">
    <source>
        <dbReference type="ARBA" id="ARBA00023136"/>
    </source>
</evidence>
<gene>
    <name evidence="15" type="ORF">DFR44_10931</name>
</gene>
<comment type="function">
    <text evidence="10 12">Involved in the storage or transport of lipids necessary for membrane maintenance under stressful conditions. Displays a binding preference for lysophospholipids.</text>
</comment>
<dbReference type="InterPro" id="IPR022272">
    <property type="entry name" value="Lipocalin_CS"/>
</dbReference>
<dbReference type="EMBL" id="SNZE01000009">
    <property type="protein sequence ID" value="TDR31514.1"/>
    <property type="molecule type" value="Genomic_DNA"/>
</dbReference>
<feature type="lipid moiety-binding region" description="S-diacylglycerol cysteine" evidence="13">
    <location>
        <position position="19"/>
    </location>
</feature>
<evidence type="ECO:0000256" key="9">
    <source>
        <dbReference type="ARBA" id="ARBA00023288"/>
    </source>
</evidence>
<dbReference type="InterPro" id="IPR000566">
    <property type="entry name" value="Lipocln_cytosolic_FA-bd_dom"/>
</dbReference>
<dbReference type="InterPro" id="IPR002446">
    <property type="entry name" value="Lipocalin_bac"/>
</dbReference>
<dbReference type="InterPro" id="IPR022271">
    <property type="entry name" value="Lipocalin_ApoD"/>
</dbReference>
<dbReference type="PANTHER" id="PTHR10612:SF34">
    <property type="entry name" value="APOLIPOPROTEIN D"/>
    <property type="match status" value="1"/>
</dbReference>
<keyword evidence="9 12" id="KW-0449">Lipoprotein</keyword>
<comment type="caution">
    <text evidence="15">The sequence shown here is derived from an EMBL/GenBank/DDBJ whole genome shotgun (WGS) entry which is preliminary data.</text>
</comment>
<evidence type="ECO:0000256" key="13">
    <source>
        <dbReference type="PIRSR" id="PIRSR036893-52"/>
    </source>
</evidence>
<comment type="subcellular location">
    <subcellularLocation>
        <location evidence="1">Cell outer membrane</location>
        <topology evidence="1">Lipid-anchor</topology>
    </subcellularLocation>
</comment>